<dbReference type="CDD" id="cd00093">
    <property type="entry name" value="HTH_XRE"/>
    <property type="match status" value="1"/>
</dbReference>
<dbReference type="Pfam" id="PF19054">
    <property type="entry name" value="DUF5753"/>
    <property type="match status" value="1"/>
</dbReference>
<dbReference type="STRING" id="683228.GA0070617_3086"/>
<dbReference type="InterPro" id="IPR043917">
    <property type="entry name" value="DUF5753"/>
</dbReference>
<dbReference type="InterPro" id="IPR001387">
    <property type="entry name" value="Cro/C1-type_HTH"/>
</dbReference>
<dbReference type="EMBL" id="FMIA01000002">
    <property type="protein sequence ID" value="SCL55893.1"/>
    <property type="molecule type" value="Genomic_DNA"/>
</dbReference>
<evidence type="ECO:0000313" key="3">
    <source>
        <dbReference type="Proteomes" id="UP000198937"/>
    </source>
</evidence>
<dbReference type="Proteomes" id="UP000198937">
    <property type="component" value="Unassembled WGS sequence"/>
</dbReference>
<dbReference type="Gene3D" id="1.10.260.40">
    <property type="entry name" value="lambda repressor-like DNA-binding domains"/>
    <property type="match status" value="1"/>
</dbReference>
<dbReference type="SUPFAM" id="SSF47413">
    <property type="entry name" value="lambda repressor-like DNA-binding domains"/>
    <property type="match status" value="1"/>
</dbReference>
<dbReference type="GO" id="GO:0003677">
    <property type="term" value="F:DNA binding"/>
    <property type="evidence" value="ECO:0007669"/>
    <property type="project" value="InterPro"/>
</dbReference>
<feature type="domain" description="HTH cro/C1-type" evidence="1">
    <location>
        <begin position="18"/>
        <end position="72"/>
    </location>
</feature>
<sequence length="305" mass="33727">MAEDLGSSVPRRHLGRILRELRLDAGITLDAASDAIACSRQKVWRIETGLGTTRAVDVRALCDLYNTDPDLTAALVTVAAETKATGWWHAHDNPVPAWFTPYPGLENAAARIRSYQQALLPGLLRTPAYHQAVHPHRPDHPEHLHEVRHPPGNLLTRRLPPPPRLYVVLSEAVLLRRVGEPGVMAEQLTHLLRLTELPHVAVRVLPLSAGVPEAALAGPFTMLDFTPGRRVTPDPPVVYRASLTGDLYLDRPGEITSYERLWLAIATHALNEDISVRLIEKINHQVHARPGEGDRWSVAAGQHPL</sequence>
<dbReference type="AlphaFoldDB" id="A0A1C6UPP5"/>
<dbReference type="SMART" id="SM00530">
    <property type="entry name" value="HTH_XRE"/>
    <property type="match status" value="1"/>
</dbReference>
<proteinExistence type="predicted"/>
<organism evidence="2 3">
    <name type="scientific">Micromonospora yangpuensis</name>
    <dbReference type="NCBI Taxonomy" id="683228"/>
    <lineage>
        <taxon>Bacteria</taxon>
        <taxon>Bacillati</taxon>
        <taxon>Actinomycetota</taxon>
        <taxon>Actinomycetes</taxon>
        <taxon>Micromonosporales</taxon>
        <taxon>Micromonosporaceae</taxon>
        <taxon>Micromonospora</taxon>
    </lineage>
</organism>
<accession>A0A1C6UPP5</accession>
<name>A0A1C6UPP5_9ACTN</name>
<keyword evidence="3" id="KW-1185">Reference proteome</keyword>
<dbReference type="RefSeq" id="WP_091438147.1">
    <property type="nucleotide sequence ID" value="NZ_BMMJ01000005.1"/>
</dbReference>
<dbReference type="OrthoDB" id="8451885at2"/>
<gene>
    <name evidence="2" type="ORF">GA0070617_3086</name>
</gene>
<dbReference type="PROSITE" id="PS50943">
    <property type="entry name" value="HTH_CROC1"/>
    <property type="match status" value="1"/>
</dbReference>
<protein>
    <submittedName>
        <fullName evidence="2">Helix-turn-helix domain-containing protein</fullName>
    </submittedName>
</protein>
<dbReference type="Pfam" id="PF13560">
    <property type="entry name" value="HTH_31"/>
    <property type="match status" value="1"/>
</dbReference>
<dbReference type="InterPro" id="IPR010982">
    <property type="entry name" value="Lambda_DNA-bd_dom_sf"/>
</dbReference>
<evidence type="ECO:0000313" key="2">
    <source>
        <dbReference type="EMBL" id="SCL55893.1"/>
    </source>
</evidence>
<reference evidence="2 3" key="1">
    <citation type="submission" date="2016-06" db="EMBL/GenBank/DDBJ databases">
        <authorList>
            <person name="Kjaerup R.B."/>
            <person name="Dalgaard T.S."/>
            <person name="Juul-Madsen H.R."/>
        </authorList>
    </citation>
    <scope>NUCLEOTIDE SEQUENCE [LARGE SCALE GENOMIC DNA]</scope>
    <source>
        <strain evidence="2 3">DSM 45577</strain>
    </source>
</reference>
<evidence type="ECO:0000259" key="1">
    <source>
        <dbReference type="PROSITE" id="PS50943"/>
    </source>
</evidence>